<evidence type="ECO:0000256" key="3">
    <source>
        <dbReference type="ARBA" id="ARBA00022741"/>
    </source>
</evidence>
<evidence type="ECO:0000256" key="2">
    <source>
        <dbReference type="ARBA" id="ARBA00022679"/>
    </source>
</evidence>
<dbReference type="GO" id="GO:0005524">
    <property type="term" value="F:ATP binding"/>
    <property type="evidence" value="ECO:0007669"/>
    <property type="project" value="UniProtKB-UniRule"/>
</dbReference>
<evidence type="ECO:0000256" key="8">
    <source>
        <dbReference type="HAMAP-Rule" id="MF_00238"/>
    </source>
</evidence>
<dbReference type="Proteomes" id="UP000278440">
    <property type="component" value="Unassembled WGS sequence"/>
</dbReference>
<comment type="catalytic activity">
    <reaction evidence="6 8">
        <text>dCMP + ATP = dCDP + ADP</text>
        <dbReference type="Rhea" id="RHEA:25094"/>
        <dbReference type="ChEBI" id="CHEBI:30616"/>
        <dbReference type="ChEBI" id="CHEBI:57566"/>
        <dbReference type="ChEBI" id="CHEBI:58593"/>
        <dbReference type="ChEBI" id="CHEBI:456216"/>
        <dbReference type="EC" id="2.7.4.25"/>
    </reaction>
</comment>
<accession>A0A495XZM4</accession>
<comment type="subcellular location">
    <subcellularLocation>
        <location evidence="8">Cytoplasm</location>
    </subcellularLocation>
</comment>
<evidence type="ECO:0000313" key="11">
    <source>
        <dbReference type="EMBL" id="RKT77953.1"/>
    </source>
</evidence>
<evidence type="ECO:0000313" key="13">
    <source>
        <dbReference type="Proteomes" id="UP000590811"/>
    </source>
</evidence>
<feature type="binding site" evidence="8">
    <location>
        <begin position="32"/>
        <end position="40"/>
    </location>
    <ligand>
        <name>ATP</name>
        <dbReference type="ChEBI" id="CHEBI:30616"/>
    </ligand>
</feature>
<keyword evidence="4 8" id="KW-0418">Kinase</keyword>
<proteinExistence type="inferred from homology"/>
<dbReference type="NCBIfam" id="TIGR00017">
    <property type="entry name" value="cmk"/>
    <property type="match status" value="1"/>
</dbReference>
<evidence type="ECO:0000256" key="6">
    <source>
        <dbReference type="ARBA" id="ARBA00047615"/>
    </source>
</evidence>
<feature type="domain" description="Cytidylate kinase" evidence="9">
    <location>
        <begin position="28"/>
        <end position="244"/>
    </location>
</feature>
<evidence type="ECO:0000256" key="1">
    <source>
        <dbReference type="ARBA" id="ARBA00009427"/>
    </source>
</evidence>
<dbReference type="RefSeq" id="WP_121032119.1">
    <property type="nucleotide sequence ID" value="NZ_JACHVT010000008.1"/>
</dbReference>
<reference evidence="10 13" key="2">
    <citation type="submission" date="2020-08" db="EMBL/GenBank/DDBJ databases">
        <title>Genomic Encyclopedia of Type Strains, Phase IV (KMG-V): Genome sequencing to study the core and pangenomes of soil and plant-associated prokaryotes.</title>
        <authorList>
            <person name="Whitman W."/>
        </authorList>
    </citation>
    <scope>NUCLEOTIDE SEQUENCE [LARGE SCALE GENOMIC DNA]</scope>
    <source>
        <strain evidence="10 13">B3ACCR2</strain>
    </source>
</reference>
<dbReference type="EMBL" id="RBXT01000001">
    <property type="protein sequence ID" value="RKT77953.1"/>
    <property type="molecule type" value="Genomic_DNA"/>
</dbReference>
<dbReference type="InterPro" id="IPR011994">
    <property type="entry name" value="Cytidylate_kinase_dom"/>
</dbReference>
<dbReference type="GO" id="GO:0006220">
    <property type="term" value="P:pyrimidine nucleotide metabolic process"/>
    <property type="evidence" value="ECO:0007669"/>
    <property type="project" value="UniProtKB-UniRule"/>
</dbReference>
<dbReference type="GO" id="GO:0005737">
    <property type="term" value="C:cytoplasm"/>
    <property type="evidence" value="ECO:0007669"/>
    <property type="project" value="UniProtKB-SubCell"/>
</dbReference>
<dbReference type="Pfam" id="PF02224">
    <property type="entry name" value="Cytidylate_kin"/>
    <property type="match status" value="1"/>
</dbReference>
<sequence length="249" mass="25553">MPDAAPPTVSPLTTSAPGGDEAFPGFVVAIDGPSGSGKSSVSKQVARELGYGFLDTGAMYRSLTWWCLDTGVDLDDADAVTAAARELPLHIGTDPDDPTVTVGDTDVTAGIRESRISEQVSKVAVVIPVRELLRDQQRRLIADASGERGGVVAEGRDITTVVAPDAPVRILLTASEEARLARRSTELHGAADAGSVAATRAQVLGRDAADSTVSQFSVAADGVTTVDTSDLDFAGSVAAVLQVVAAARA</sequence>
<evidence type="ECO:0000259" key="9">
    <source>
        <dbReference type="Pfam" id="PF02224"/>
    </source>
</evidence>
<keyword evidence="12" id="KW-1185">Reference proteome</keyword>
<dbReference type="EMBL" id="JACHVT010000008">
    <property type="protein sequence ID" value="MBB2988207.1"/>
    <property type="molecule type" value="Genomic_DNA"/>
</dbReference>
<dbReference type="SUPFAM" id="SSF52540">
    <property type="entry name" value="P-loop containing nucleoside triphosphate hydrolases"/>
    <property type="match status" value="1"/>
</dbReference>
<dbReference type="Gene3D" id="3.40.50.300">
    <property type="entry name" value="P-loop containing nucleotide triphosphate hydrolases"/>
    <property type="match status" value="1"/>
</dbReference>
<dbReference type="CDD" id="cd02020">
    <property type="entry name" value="CMPK"/>
    <property type="match status" value="1"/>
</dbReference>
<keyword evidence="5 8" id="KW-0067">ATP-binding</keyword>
<protein>
    <recommendedName>
        <fullName evidence="8">Cytidylate kinase</fullName>
        <shortName evidence="8">CK</shortName>
        <ecNumber evidence="8">2.7.4.25</ecNumber>
    </recommendedName>
    <alternativeName>
        <fullName evidence="8">Cytidine monophosphate kinase</fullName>
        <shortName evidence="8">CMP kinase</shortName>
    </alternativeName>
</protein>
<keyword evidence="8" id="KW-0963">Cytoplasm</keyword>
<comment type="caution">
    <text evidence="11">The sequence shown here is derived from an EMBL/GenBank/DDBJ whole genome shotgun (WGS) entry which is preliminary data.</text>
</comment>
<dbReference type="GO" id="GO:0036431">
    <property type="term" value="F:dCMP kinase activity"/>
    <property type="evidence" value="ECO:0007669"/>
    <property type="project" value="InterPro"/>
</dbReference>
<comment type="catalytic activity">
    <reaction evidence="7 8">
        <text>CMP + ATP = CDP + ADP</text>
        <dbReference type="Rhea" id="RHEA:11600"/>
        <dbReference type="ChEBI" id="CHEBI:30616"/>
        <dbReference type="ChEBI" id="CHEBI:58069"/>
        <dbReference type="ChEBI" id="CHEBI:60377"/>
        <dbReference type="ChEBI" id="CHEBI:456216"/>
        <dbReference type="EC" id="2.7.4.25"/>
    </reaction>
</comment>
<name>A0A495XZM4_9MICO</name>
<evidence type="ECO:0000313" key="10">
    <source>
        <dbReference type="EMBL" id="MBB2988207.1"/>
    </source>
</evidence>
<comment type="similarity">
    <text evidence="1 8">Belongs to the cytidylate kinase family. Type 1 subfamily.</text>
</comment>
<dbReference type="OrthoDB" id="9807434at2"/>
<reference evidence="11 12" key="1">
    <citation type="submission" date="2018-10" db="EMBL/GenBank/DDBJ databases">
        <title>Sequencing the genomes of 1000 actinobacteria strains.</title>
        <authorList>
            <person name="Klenk H.-P."/>
        </authorList>
    </citation>
    <scope>NUCLEOTIDE SEQUENCE [LARGE SCALE GENOMIC DNA]</scope>
    <source>
        <strain evidence="11 12">DSM 44267</strain>
    </source>
</reference>
<dbReference type="InterPro" id="IPR027417">
    <property type="entry name" value="P-loop_NTPase"/>
</dbReference>
<keyword evidence="2 8" id="KW-0808">Transferase</keyword>
<dbReference type="InterPro" id="IPR003136">
    <property type="entry name" value="Cytidylate_kin"/>
</dbReference>
<evidence type="ECO:0000313" key="12">
    <source>
        <dbReference type="Proteomes" id="UP000278440"/>
    </source>
</evidence>
<gene>
    <name evidence="8" type="primary">cmk</name>
    <name evidence="11" type="ORF">DFJ68_1386</name>
    <name evidence="10" type="ORF">FHW14_003396</name>
</gene>
<dbReference type="AlphaFoldDB" id="A0A495XZM4"/>
<evidence type="ECO:0000256" key="4">
    <source>
        <dbReference type="ARBA" id="ARBA00022777"/>
    </source>
</evidence>
<evidence type="ECO:0000256" key="7">
    <source>
        <dbReference type="ARBA" id="ARBA00048478"/>
    </source>
</evidence>
<dbReference type="HAMAP" id="MF_00238">
    <property type="entry name" value="Cytidyl_kinase_type1"/>
    <property type="match status" value="1"/>
</dbReference>
<dbReference type="EC" id="2.7.4.25" evidence="8"/>
<dbReference type="Proteomes" id="UP000590811">
    <property type="component" value="Unassembled WGS sequence"/>
</dbReference>
<organism evidence="11 12">
    <name type="scientific">Terracoccus luteus</name>
    <dbReference type="NCBI Taxonomy" id="53356"/>
    <lineage>
        <taxon>Bacteria</taxon>
        <taxon>Bacillati</taxon>
        <taxon>Actinomycetota</taxon>
        <taxon>Actinomycetes</taxon>
        <taxon>Micrococcales</taxon>
        <taxon>Intrasporangiaceae</taxon>
        <taxon>Terracoccus</taxon>
    </lineage>
</organism>
<keyword evidence="3 8" id="KW-0547">Nucleotide-binding</keyword>
<evidence type="ECO:0000256" key="5">
    <source>
        <dbReference type="ARBA" id="ARBA00022840"/>
    </source>
</evidence>